<reference evidence="2 3" key="1">
    <citation type="submission" date="2019-02" db="EMBL/GenBank/DDBJ databases">
        <title>Planctomycetal bacteria perform biofilm scaping via a novel small molecule.</title>
        <authorList>
            <person name="Jeske O."/>
            <person name="Boedeker C."/>
            <person name="Wiegand S."/>
            <person name="Breitling P."/>
            <person name="Kallscheuer N."/>
            <person name="Jogler M."/>
            <person name="Rohde M."/>
            <person name="Petersen J."/>
            <person name="Medema M.H."/>
            <person name="Surup F."/>
            <person name="Jogler C."/>
        </authorList>
    </citation>
    <scope>NUCLEOTIDE SEQUENCE [LARGE SCALE GENOMIC DNA]</scope>
    <source>
        <strain evidence="2 3">Mal15</strain>
    </source>
</reference>
<accession>A0A5B9MJT8</accession>
<keyword evidence="3" id="KW-1185">Reference proteome</keyword>
<dbReference type="KEGG" id="smam:Mal15_52200"/>
<sequence>MSTSSGKQTPSLKNESAKQVSASHWDQFTALVEDVSRAEFATWLDEELIKLEKDLDQFVTSRSRYSGRR</sequence>
<dbReference type="Proteomes" id="UP000321353">
    <property type="component" value="Chromosome"/>
</dbReference>
<organism evidence="2 3">
    <name type="scientific">Stieleria maiorica</name>
    <dbReference type="NCBI Taxonomy" id="2795974"/>
    <lineage>
        <taxon>Bacteria</taxon>
        <taxon>Pseudomonadati</taxon>
        <taxon>Planctomycetota</taxon>
        <taxon>Planctomycetia</taxon>
        <taxon>Pirellulales</taxon>
        <taxon>Pirellulaceae</taxon>
        <taxon>Stieleria</taxon>
    </lineage>
</organism>
<feature type="region of interest" description="Disordered" evidence="1">
    <location>
        <begin position="1"/>
        <end position="22"/>
    </location>
</feature>
<evidence type="ECO:0000313" key="2">
    <source>
        <dbReference type="EMBL" id="QEG01144.1"/>
    </source>
</evidence>
<evidence type="ECO:0000313" key="3">
    <source>
        <dbReference type="Proteomes" id="UP000321353"/>
    </source>
</evidence>
<name>A0A5B9MJT8_9BACT</name>
<evidence type="ECO:0000256" key="1">
    <source>
        <dbReference type="SAM" id="MobiDB-lite"/>
    </source>
</evidence>
<dbReference type="RefSeq" id="WP_147870260.1">
    <property type="nucleotide sequence ID" value="NZ_CP036264.1"/>
</dbReference>
<dbReference type="AlphaFoldDB" id="A0A5B9MJT8"/>
<dbReference type="EMBL" id="CP036264">
    <property type="protein sequence ID" value="QEG01144.1"/>
    <property type="molecule type" value="Genomic_DNA"/>
</dbReference>
<proteinExistence type="predicted"/>
<protein>
    <submittedName>
        <fullName evidence="2">Uncharacterized protein</fullName>
    </submittedName>
</protein>
<gene>
    <name evidence="2" type="ORF">Mal15_52200</name>
</gene>